<reference evidence="3" key="1">
    <citation type="submission" date="2021-04" db="EMBL/GenBank/DDBJ databases">
        <authorList>
            <person name="Pira H."/>
            <person name="Risdian C."/>
            <person name="Wink J."/>
        </authorList>
    </citation>
    <scope>NUCLEOTIDE SEQUENCE</scope>
    <source>
        <strain evidence="3">WHY3</strain>
    </source>
</reference>
<dbReference type="PROSITE" id="PS50125">
    <property type="entry name" value="GUANYLATE_CYCLASE_2"/>
    <property type="match status" value="1"/>
</dbReference>
<keyword evidence="4" id="KW-1185">Reference proteome</keyword>
<proteinExistence type="predicted"/>
<evidence type="ECO:0000259" key="2">
    <source>
        <dbReference type="PROSITE" id="PS50125"/>
    </source>
</evidence>
<dbReference type="GO" id="GO:0009190">
    <property type="term" value="P:cyclic nucleotide biosynthetic process"/>
    <property type="evidence" value="ECO:0007669"/>
    <property type="project" value="InterPro"/>
</dbReference>
<evidence type="ECO:0000313" key="3">
    <source>
        <dbReference type="EMBL" id="MBV7268683.1"/>
    </source>
</evidence>
<dbReference type="RefSeq" id="WP_218545222.1">
    <property type="nucleotide sequence ID" value="NZ_JAGSPD010000003.1"/>
</dbReference>
<comment type="caution">
    <text evidence="3">The sequence shown here is derived from an EMBL/GenBank/DDBJ whole genome shotgun (WGS) entry which is preliminary data.</text>
</comment>
<dbReference type="Pfam" id="PF00211">
    <property type="entry name" value="Guanylate_cyc"/>
    <property type="match status" value="1"/>
</dbReference>
<accession>A0A9X1F938</accession>
<dbReference type="InterPro" id="IPR050697">
    <property type="entry name" value="Adenylyl/Guanylyl_Cyclase_3/4"/>
</dbReference>
<dbReference type="GO" id="GO:0009975">
    <property type="term" value="F:cyclase activity"/>
    <property type="evidence" value="ECO:0007669"/>
    <property type="project" value="UniProtKB-ARBA"/>
</dbReference>
<keyword evidence="1" id="KW-1133">Transmembrane helix</keyword>
<evidence type="ECO:0000313" key="4">
    <source>
        <dbReference type="Proteomes" id="UP001138894"/>
    </source>
</evidence>
<dbReference type="EMBL" id="JAGSPD010000003">
    <property type="protein sequence ID" value="MBV7268683.1"/>
    <property type="molecule type" value="Genomic_DNA"/>
</dbReference>
<keyword evidence="1" id="KW-0472">Membrane</keyword>
<feature type="transmembrane region" description="Helical" evidence="1">
    <location>
        <begin position="7"/>
        <end position="33"/>
    </location>
</feature>
<protein>
    <submittedName>
        <fullName evidence="3">Adenylate/guanylate cyclase domain-containing protein</fullName>
    </submittedName>
</protein>
<name>A0A9X1F938_9FLAO</name>
<feature type="transmembrane region" description="Helical" evidence="1">
    <location>
        <begin position="53"/>
        <end position="71"/>
    </location>
</feature>
<evidence type="ECO:0000256" key="1">
    <source>
        <dbReference type="SAM" id="Phobius"/>
    </source>
</evidence>
<dbReference type="AlphaFoldDB" id="A0A9X1F938"/>
<feature type="transmembrane region" description="Helical" evidence="1">
    <location>
        <begin position="131"/>
        <end position="152"/>
    </location>
</feature>
<keyword evidence="1" id="KW-0812">Transmembrane</keyword>
<dbReference type="GO" id="GO:0035556">
    <property type="term" value="P:intracellular signal transduction"/>
    <property type="evidence" value="ECO:0007669"/>
    <property type="project" value="InterPro"/>
</dbReference>
<dbReference type="PANTHER" id="PTHR43081">
    <property type="entry name" value="ADENYLATE CYCLASE, TERMINAL-DIFFERENTIATION SPECIFIC-RELATED"/>
    <property type="match status" value="1"/>
</dbReference>
<dbReference type="GO" id="GO:0016849">
    <property type="term" value="F:phosphorus-oxygen lyase activity"/>
    <property type="evidence" value="ECO:0007669"/>
    <property type="project" value="UniProtKB-ARBA"/>
</dbReference>
<dbReference type="InterPro" id="IPR001054">
    <property type="entry name" value="A/G_cyclase"/>
</dbReference>
<gene>
    <name evidence="3" type="ORF">KCG49_05665</name>
</gene>
<feature type="domain" description="Guanylate cyclase" evidence="2">
    <location>
        <begin position="178"/>
        <end position="307"/>
    </location>
</feature>
<feature type="transmembrane region" description="Helical" evidence="1">
    <location>
        <begin position="83"/>
        <end position="111"/>
    </location>
</feature>
<sequence length="357" mass="41556">MSNRLLAFLQLFVVSIAFWLLAFTFFIVIRYNGLTEELAIYTDEDLGIPISAFYKYGIILGLILGVFYAIIEFLFDEFFSKKFILGISIIVKSLIYFVLIVVVLSLLSFNIEEQIDIDLPNERGWWHTDPFFWNTVIYFVTASIIFSLIRIANDKFGRGMFINTLLGKYRKPREEERILMFLDLKDSTKIAEKIGHIRYSKFIQDCFTDLNKVLNKYDAEIHQYVGDEAVITWTVKKGFRRNNCINLFFAFQEQLMKRKTYYLATYSFEPIFKAGIHFGRIMIAEVGTIKKEIAYHGDVINTASRIQSLCNKYNTYLLISETLLEEMKIVNQYQLDSKGSITLTGKEKAIEVFGISK</sequence>
<dbReference type="CDD" id="cd07302">
    <property type="entry name" value="CHD"/>
    <property type="match status" value="1"/>
</dbReference>
<organism evidence="3 4">
    <name type="scientific">Winogradskyella luteola</name>
    <dbReference type="NCBI Taxonomy" id="2828330"/>
    <lineage>
        <taxon>Bacteria</taxon>
        <taxon>Pseudomonadati</taxon>
        <taxon>Bacteroidota</taxon>
        <taxon>Flavobacteriia</taxon>
        <taxon>Flavobacteriales</taxon>
        <taxon>Flavobacteriaceae</taxon>
        <taxon>Winogradskyella</taxon>
    </lineage>
</organism>
<dbReference type="Proteomes" id="UP001138894">
    <property type="component" value="Unassembled WGS sequence"/>
</dbReference>
<dbReference type="PANTHER" id="PTHR43081:SF1">
    <property type="entry name" value="ADENYLATE CYCLASE, TERMINAL-DIFFERENTIATION SPECIFIC"/>
    <property type="match status" value="1"/>
</dbReference>